<dbReference type="EMBL" id="LUKD01000001">
    <property type="protein sequence ID" value="KYG68569.1"/>
    <property type="molecule type" value="Genomic_DNA"/>
</dbReference>
<dbReference type="AlphaFoldDB" id="A0A162GNH0"/>
<comment type="caution">
    <text evidence="1">The sequence shown here is derived from an EMBL/GenBank/DDBJ whole genome shotgun (WGS) entry which is preliminary data.</text>
</comment>
<reference evidence="1 2" key="1">
    <citation type="submission" date="2016-03" db="EMBL/GenBank/DDBJ databases">
        <authorList>
            <person name="Ploux O."/>
        </authorList>
    </citation>
    <scope>NUCLEOTIDE SEQUENCE [LARGE SCALE GENOMIC DNA]</scope>
    <source>
        <strain evidence="1 2">EC13</strain>
    </source>
</reference>
<dbReference type="RefSeq" id="WP_063205262.1">
    <property type="nucleotide sequence ID" value="NZ_LUKD01000001.1"/>
</dbReference>
<accession>A0A162GNH0</accession>
<dbReference type="OrthoDB" id="7632344at2"/>
<dbReference type="Pfam" id="PF20329">
    <property type="entry name" value="DUF6624"/>
    <property type="match status" value="1"/>
</dbReference>
<gene>
    <name evidence="1" type="ORF">AZI87_04830</name>
</gene>
<name>A0A162GNH0_BDEBC</name>
<evidence type="ECO:0000313" key="1">
    <source>
        <dbReference type="EMBL" id="KYG68569.1"/>
    </source>
</evidence>
<dbReference type="Proteomes" id="UP000075799">
    <property type="component" value="Unassembled WGS sequence"/>
</dbReference>
<evidence type="ECO:0000313" key="2">
    <source>
        <dbReference type="Proteomes" id="UP000075799"/>
    </source>
</evidence>
<proteinExistence type="predicted"/>
<protein>
    <submittedName>
        <fullName evidence="1">Uncharacterized protein</fullName>
    </submittedName>
</protein>
<organism evidence="1 2">
    <name type="scientific">Bdellovibrio bacteriovorus</name>
    <dbReference type="NCBI Taxonomy" id="959"/>
    <lineage>
        <taxon>Bacteria</taxon>
        <taxon>Pseudomonadati</taxon>
        <taxon>Bdellovibrionota</taxon>
        <taxon>Bdellovibrionia</taxon>
        <taxon>Bdellovibrionales</taxon>
        <taxon>Pseudobdellovibrionaceae</taxon>
        <taxon>Bdellovibrio</taxon>
    </lineage>
</organism>
<dbReference type="InterPro" id="IPR046732">
    <property type="entry name" value="DUF6624"/>
</dbReference>
<sequence>MNEKLKEELLHLIREDEATREVLASTGELFHGYHPAMEKVHLRNADKLKKLIEDNKGFPTIDQVGEDACVAALRIVLHAISLPEFMRAQEQVLVDLAKQNKVPKSYVAILVDRIRFYEGRKQVYATNADWDENGILRITEVEDPDKLNQRRHQMGLPPLESLVVTPRDGEYHPPDPAKRHQEFLEWTRKTGWRSLT</sequence>